<name>A0A8H7WID9_9HELO</name>
<dbReference type="AlphaFoldDB" id="A0A8H7WID9"/>
<dbReference type="OrthoDB" id="5395975at2759"/>
<dbReference type="EMBL" id="JAFJYH010000010">
    <property type="protein sequence ID" value="KAG4425459.1"/>
    <property type="molecule type" value="Genomic_DNA"/>
</dbReference>
<proteinExistence type="predicted"/>
<evidence type="ECO:0000313" key="2">
    <source>
        <dbReference type="EMBL" id="KAG4425459.1"/>
    </source>
</evidence>
<comment type="caution">
    <text evidence="2">The sequence shown here is derived from an EMBL/GenBank/DDBJ whole genome shotgun (WGS) entry which is preliminary data.</text>
</comment>
<feature type="region of interest" description="Disordered" evidence="1">
    <location>
        <begin position="46"/>
        <end position="94"/>
    </location>
</feature>
<accession>A0A8H7WID9</accession>
<evidence type="ECO:0000256" key="1">
    <source>
        <dbReference type="SAM" id="MobiDB-lite"/>
    </source>
</evidence>
<evidence type="ECO:0000313" key="3">
    <source>
        <dbReference type="Proteomes" id="UP000664132"/>
    </source>
</evidence>
<feature type="compositionally biased region" description="Polar residues" evidence="1">
    <location>
        <begin position="250"/>
        <end position="262"/>
    </location>
</feature>
<protein>
    <submittedName>
        <fullName evidence="2">Uncharacterized protein</fullName>
    </submittedName>
</protein>
<sequence length="489" mass="54481">MAGIARKNVEILVHTTAPSRGQDDARYRRMAEAYLTFEPSTRHIIEQKDNSSKIGAGKLDEEAGSQLQKELLQATQASSASYRPDEDSSEEEDAYEYMDELRLSLSQEQLHSPSLSFRSAADNADSPVVQARITQHYDHLPGLRRSQGLVVSDSFVAPPSEIPDSQPEAHNAMVVYSSPTRMLEYYLQNQDSQVTRSTPDRSPGRSDKTSSLDLPSGLRGVLSSSPDQGFTPSSPSPVKGPGRRSERILQSRSLNPPSTQDPGLNLKRKWISSSSEDSYPSSAPSKSALPIVQDPMSSQPLPARVKKRARLEPPSARVIASSQPILSSRNQATTPNTSSFLAPGIWWEQLEIRPKPPATSTADLKAESFITPHLAMIASRMPSSNYSPLSQKRELREMERGYWLFACEGWNEDLLQRCWNTLGRCIGRDLVGWGVWCIRDEAFKSIRVYCWGVVVHHIYLLLFMASENRIRKAKARWIGGDGETIIQMP</sequence>
<feature type="region of interest" description="Disordered" evidence="1">
    <location>
        <begin position="191"/>
        <end position="317"/>
    </location>
</feature>
<feature type="compositionally biased region" description="Polar residues" evidence="1">
    <location>
        <begin position="222"/>
        <end position="233"/>
    </location>
</feature>
<feature type="compositionally biased region" description="Basic and acidic residues" evidence="1">
    <location>
        <begin position="198"/>
        <end position="210"/>
    </location>
</feature>
<gene>
    <name evidence="2" type="ORF">IFR04_001378</name>
</gene>
<reference evidence="2" key="1">
    <citation type="submission" date="2021-02" db="EMBL/GenBank/DDBJ databases">
        <title>Genome sequence Cadophora malorum strain M34.</title>
        <authorList>
            <person name="Stefanovic E."/>
            <person name="Vu D."/>
            <person name="Scully C."/>
            <person name="Dijksterhuis J."/>
            <person name="Roader J."/>
            <person name="Houbraken J."/>
        </authorList>
    </citation>
    <scope>NUCLEOTIDE SEQUENCE</scope>
    <source>
        <strain evidence="2">M34</strain>
    </source>
</reference>
<feature type="compositionally biased region" description="Low complexity" evidence="1">
    <location>
        <begin position="272"/>
        <end position="287"/>
    </location>
</feature>
<organism evidence="2 3">
    <name type="scientific">Cadophora malorum</name>
    <dbReference type="NCBI Taxonomy" id="108018"/>
    <lineage>
        <taxon>Eukaryota</taxon>
        <taxon>Fungi</taxon>
        <taxon>Dikarya</taxon>
        <taxon>Ascomycota</taxon>
        <taxon>Pezizomycotina</taxon>
        <taxon>Leotiomycetes</taxon>
        <taxon>Helotiales</taxon>
        <taxon>Ploettnerulaceae</taxon>
        <taxon>Cadophora</taxon>
    </lineage>
</organism>
<dbReference type="Proteomes" id="UP000664132">
    <property type="component" value="Unassembled WGS sequence"/>
</dbReference>
<keyword evidence="3" id="KW-1185">Reference proteome</keyword>
<feature type="compositionally biased region" description="Polar residues" evidence="1">
    <location>
        <begin position="65"/>
        <end position="81"/>
    </location>
</feature>